<dbReference type="Gene3D" id="1.10.8.10">
    <property type="entry name" value="DNA helicase RuvA subunit, C-terminal domain"/>
    <property type="match status" value="1"/>
</dbReference>
<dbReference type="PANTHER" id="PTHR21494">
    <property type="entry name" value="ACTIVATING SIGNAL COINTEGRATOR 1 COMPLEX SUBUNIT 2 ASC-1 COMPLEX SUBUNIT P100"/>
    <property type="match status" value="1"/>
</dbReference>
<reference evidence="2 3" key="1">
    <citation type="submission" date="2017-06" db="EMBL/GenBank/DDBJ databases">
        <title>Ant-infecting Ophiocordyceps genomes reveal a high diversity of potential behavioral manipulation genes and a possible major role for enterotoxins.</title>
        <authorList>
            <person name="De Bekker C."/>
            <person name="Evans H.C."/>
            <person name="Brachmann A."/>
            <person name="Hughes D.P."/>
        </authorList>
    </citation>
    <scope>NUCLEOTIDE SEQUENCE [LARGE SCALE GENOMIC DNA]</scope>
    <source>
        <strain evidence="2 3">Map16</strain>
    </source>
</reference>
<sequence length="537" mass="58755">MPSTPLPPLAPFPEPEWRQHLNSSELESLIEAWHVVSSAYLSLPDDVFAAGSSSVAVFVSSFVREVAASSEMLALTTSLLRPVFQLCERLVSLSCSSFLADWVFLSSLAGIYPKKRTATLISRLFASHTAAIESSLGSLKKSLLPHLTAGTKGDLKLVESRLSGINPLLHASPQASAFLLAGSDFFDGLVVCFRVMNPPLRKVIVATTYLCLIGLTEGEPPRWAMLGDQLFALKSAADAHKQGILNVDDSLVAELVTVTPLLQTLLRRVDGAGASEQLLTNRIKALEPFRKGPMIRPRRKTRVDKGKGRATQAEMQFDQMSKITQIQDLFPDLGAGFISRCLDEYGQDAEQVVASLLGESLPIHLASADRSEPLRNVFDDDEFDRLAADTSKISFGKKTNKTADDLLADKSTAPSKAAIFSALAAFDSDDDERDDTYDAADVGGTVDATNQEADDDGNEELLFKAYTTDDKAFARDAATRRSAARSKLRQETGMTDEAIEGWATMLARDPQRMKRLEARYISMWTGVWILVDLWLQC</sequence>
<dbReference type="OrthoDB" id="5577209at2759"/>
<dbReference type="CDD" id="cd14364">
    <property type="entry name" value="CUE_ASCC2"/>
    <property type="match status" value="1"/>
</dbReference>
<comment type="caution">
    <text evidence="2">The sequence shown here is derived from an EMBL/GenBank/DDBJ whole genome shotgun (WGS) entry which is preliminary data.</text>
</comment>
<proteinExistence type="predicted"/>
<evidence type="ECO:0000313" key="3">
    <source>
        <dbReference type="Proteomes" id="UP000226431"/>
    </source>
</evidence>
<dbReference type="PROSITE" id="PS51140">
    <property type="entry name" value="CUE"/>
    <property type="match status" value="1"/>
</dbReference>
<dbReference type="Pfam" id="PF02845">
    <property type="entry name" value="CUE"/>
    <property type="match status" value="1"/>
</dbReference>
<protein>
    <recommendedName>
        <fullName evidence="1">CUE domain-containing protein</fullName>
    </recommendedName>
</protein>
<dbReference type="STRING" id="2004952.A0A2C5Z1P7"/>
<accession>A0A2C5Z1P7</accession>
<evidence type="ECO:0000313" key="2">
    <source>
        <dbReference type="EMBL" id="PHH73121.1"/>
    </source>
</evidence>
<keyword evidence="3" id="KW-1185">Reference proteome</keyword>
<dbReference type="AlphaFoldDB" id="A0A2C5Z1P7"/>
<organism evidence="2 3">
    <name type="scientific">Ophiocordyceps camponoti-rufipedis</name>
    <dbReference type="NCBI Taxonomy" id="2004952"/>
    <lineage>
        <taxon>Eukaryota</taxon>
        <taxon>Fungi</taxon>
        <taxon>Dikarya</taxon>
        <taxon>Ascomycota</taxon>
        <taxon>Pezizomycotina</taxon>
        <taxon>Sordariomycetes</taxon>
        <taxon>Hypocreomycetidae</taxon>
        <taxon>Hypocreales</taxon>
        <taxon>Ophiocordycipitaceae</taxon>
        <taxon>Ophiocordyceps</taxon>
    </lineage>
</organism>
<dbReference type="InterPro" id="IPR003892">
    <property type="entry name" value="CUE"/>
</dbReference>
<dbReference type="Proteomes" id="UP000226431">
    <property type="component" value="Unassembled WGS sequence"/>
</dbReference>
<dbReference type="InterPro" id="IPR052586">
    <property type="entry name" value="ASCC2"/>
</dbReference>
<name>A0A2C5Z1P7_9HYPO</name>
<dbReference type="GO" id="GO:0043130">
    <property type="term" value="F:ubiquitin binding"/>
    <property type="evidence" value="ECO:0007669"/>
    <property type="project" value="InterPro"/>
</dbReference>
<dbReference type="PANTHER" id="PTHR21494:SF0">
    <property type="entry name" value="ACTIVATING SIGNAL COINTEGRATOR 1 COMPLEX SUBUNIT 2"/>
    <property type="match status" value="1"/>
</dbReference>
<dbReference type="InterPro" id="IPR041800">
    <property type="entry name" value="ASCC2_CUE"/>
</dbReference>
<gene>
    <name evidence="2" type="ORF">CDD80_4030</name>
</gene>
<dbReference type="InterPro" id="IPR009060">
    <property type="entry name" value="UBA-like_sf"/>
</dbReference>
<dbReference type="SMART" id="SM00546">
    <property type="entry name" value="CUE"/>
    <property type="match status" value="1"/>
</dbReference>
<dbReference type="EMBL" id="NJES01000367">
    <property type="protein sequence ID" value="PHH73121.1"/>
    <property type="molecule type" value="Genomic_DNA"/>
</dbReference>
<feature type="domain" description="CUE" evidence="1">
    <location>
        <begin position="318"/>
        <end position="361"/>
    </location>
</feature>
<dbReference type="SUPFAM" id="SSF46934">
    <property type="entry name" value="UBA-like"/>
    <property type="match status" value="1"/>
</dbReference>
<evidence type="ECO:0000259" key="1">
    <source>
        <dbReference type="PROSITE" id="PS51140"/>
    </source>
</evidence>